<proteinExistence type="predicted"/>
<sequence length="69" mass="7972">MAPEWYFTSTELENYMPIATRKKWDTGEVGMKLEVFAIAGCDPVNLLRTSKQKADWMKSLCLSQIELEK</sequence>
<gene>
    <name evidence="1" type="ORF">B0H17DRAFT_1215823</name>
</gene>
<accession>A0AAD7CDD1</accession>
<keyword evidence="2" id="KW-1185">Reference proteome</keyword>
<reference evidence="1" key="1">
    <citation type="submission" date="2023-03" db="EMBL/GenBank/DDBJ databases">
        <title>Massive genome expansion in bonnet fungi (Mycena s.s.) driven by repeated elements and novel gene families across ecological guilds.</title>
        <authorList>
            <consortium name="Lawrence Berkeley National Laboratory"/>
            <person name="Harder C.B."/>
            <person name="Miyauchi S."/>
            <person name="Viragh M."/>
            <person name="Kuo A."/>
            <person name="Thoen E."/>
            <person name="Andreopoulos B."/>
            <person name="Lu D."/>
            <person name="Skrede I."/>
            <person name="Drula E."/>
            <person name="Henrissat B."/>
            <person name="Morin E."/>
            <person name="Kohler A."/>
            <person name="Barry K."/>
            <person name="LaButti K."/>
            <person name="Morin E."/>
            <person name="Salamov A."/>
            <person name="Lipzen A."/>
            <person name="Mereny Z."/>
            <person name="Hegedus B."/>
            <person name="Baldrian P."/>
            <person name="Stursova M."/>
            <person name="Weitz H."/>
            <person name="Taylor A."/>
            <person name="Grigoriev I.V."/>
            <person name="Nagy L.G."/>
            <person name="Martin F."/>
            <person name="Kauserud H."/>
        </authorList>
    </citation>
    <scope>NUCLEOTIDE SEQUENCE</scope>
    <source>
        <strain evidence="1">CBHHK067</strain>
    </source>
</reference>
<dbReference type="Proteomes" id="UP001221757">
    <property type="component" value="Unassembled WGS sequence"/>
</dbReference>
<comment type="caution">
    <text evidence="1">The sequence shown here is derived from an EMBL/GenBank/DDBJ whole genome shotgun (WGS) entry which is preliminary data.</text>
</comment>
<evidence type="ECO:0000313" key="1">
    <source>
        <dbReference type="EMBL" id="KAJ7646134.1"/>
    </source>
</evidence>
<protein>
    <submittedName>
        <fullName evidence="1">Uncharacterized protein</fullName>
    </submittedName>
</protein>
<name>A0AAD7CDD1_MYCRO</name>
<dbReference type="AlphaFoldDB" id="A0AAD7CDD1"/>
<dbReference type="EMBL" id="JARKIE010000389">
    <property type="protein sequence ID" value="KAJ7646134.1"/>
    <property type="molecule type" value="Genomic_DNA"/>
</dbReference>
<evidence type="ECO:0000313" key="2">
    <source>
        <dbReference type="Proteomes" id="UP001221757"/>
    </source>
</evidence>
<organism evidence="1 2">
    <name type="scientific">Mycena rosella</name>
    <name type="common">Pink bonnet</name>
    <name type="synonym">Agaricus rosellus</name>
    <dbReference type="NCBI Taxonomy" id="1033263"/>
    <lineage>
        <taxon>Eukaryota</taxon>
        <taxon>Fungi</taxon>
        <taxon>Dikarya</taxon>
        <taxon>Basidiomycota</taxon>
        <taxon>Agaricomycotina</taxon>
        <taxon>Agaricomycetes</taxon>
        <taxon>Agaricomycetidae</taxon>
        <taxon>Agaricales</taxon>
        <taxon>Marasmiineae</taxon>
        <taxon>Mycenaceae</taxon>
        <taxon>Mycena</taxon>
    </lineage>
</organism>